<dbReference type="RefSeq" id="WP_111525220.1">
    <property type="nucleotide sequence ID" value="NZ_CP032364.1"/>
</dbReference>
<dbReference type="InterPro" id="IPR020541">
    <property type="entry name" value="Chorismate_synthase_CS"/>
</dbReference>
<dbReference type="GO" id="GO:0005829">
    <property type="term" value="C:cytosol"/>
    <property type="evidence" value="ECO:0007669"/>
    <property type="project" value="TreeGrafter"/>
</dbReference>
<evidence type="ECO:0000256" key="8">
    <source>
        <dbReference type="ARBA" id="ARBA00022857"/>
    </source>
</evidence>
<reference evidence="13 14" key="1">
    <citation type="submission" date="2018-09" db="EMBL/GenBank/DDBJ databases">
        <title>Genome sequencing of Lachnoanaerobaculum umeaense DSM 23576.</title>
        <authorList>
            <person name="Kook J.-K."/>
            <person name="Park S.-N."/>
            <person name="Lim Y.K."/>
        </authorList>
    </citation>
    <scope>NUCLEOTIDE SEQUENCE [LARGE SCALE GENOMIC DNA]</scope>
    <source>
        <strain evidence="14">DSM 23576 \ CCUG 58757</strain>
    </source>
</reference>
<dbReference type="GO" id="GO:0004107">
    <property type="term" value="F:chorismate synthase activity"/>
    <property type="evidence" value="ECO:0007669"/>
    <property type="project" value="UniProtKB-UniRule"/>
</dbReference>
<dbReference type="GO" id="GO:0009423">
    <property type="term" value="P:chorismate biosynthetic process"/>
    <property type="evidence" value="ECO:0007669"/>
    <property type="project" value="UniProtKB-UniRule"/>
</dbReference>
<evidence type="ECO:0000256" key="10">
    <source>
        <dbReference type="ARBA" id="ARBA00023239"/>
    </source>
</evidence>
<feature type="binding site" evidence="11">
    <location>
        <begin position="125"/>
        <end position="127"/>
    </location>
    <ligand>
        <name>FMN</name>
        <dbReference type="ChEBI" id="CHEBI:58210"/>
    </ligand>
</feature>
<evidence type="ECO:0000256" key="3">
    <source>
        <dbReference type="ARBA" id="ARBA00013036"/>
    </source>
</evidence>
<comment type="caution">
    <text evidence="11">Lacks conserved residue(s) required for the propagation of feature annotation.</text>
</comment>
<dbReference type="EC" id="4.2.3.5" evidence="3 11"/>
<dbReference type="NCBIfam" id="TIGR00033">
    <property type="entry name" value="aroC"/>
    <property type="match status" value="1"/>
</dbReference>
<evidence type="ECO:0000313" key="13">
    <source>
        <dbReference type="EMBL" id="AYA98964.1"/>
    </source>
</evidence>
<proteinExistence type="inferred from homology"/>
<name>A0A385PZY8_9FIRM</name>
<dbReference type="InterPro" id="IPR000453">
    <property type="entry name" value="Chorismate_synth"/>
</dbReference>
<organism evidence="13 14">
    <name type="scientific">Lachnoanaerobaculum umeaense</name>
    <dbReference type="NCBI Taxonomy" id="617123"/>
    <lineage>
        <taxon>Bacteria</taxon>
        <taxon>Bacillati</taxon>
        <taxon>Bacillota</taxon>
        <taxon>Clostridia</taxon>
        <taxon>Lachnospirales</taxon>
        <taxon>Lachnospiraceae</taxon>
        <taxon>Lachnoanaerobaculum</taxon>
    </lineage>
</organism>
<comment type="similarity">
    <text evidence="2 11 12">Belongs to the chorismate synthase family.</text>
</comment>
<dbReference type="GO" id="GO:0010181">
    <property type="term" value="F:FMN binding"/>
    <property type="evidence" value="ECO:0007669"/>
    <property type="project" value="TreeGrafter"/>
</dbReference>
<dbReference type="PROSITE" id="PS00788">
    <property type="entry name" value="CHORISMATE_SYNTHASE_2"/>
    <property type="match status" value="1"/>
</dbReference>
<evidence type="ECO:0000256" key="11">
    <source>
        <dbReference type="HAMAP-Rule" id="MF_00300"/>
    </source>
</evidence>
<feature type="binding site" evidence="11">
    <location>
        <position position="48"/>
    </location>
    <ligand>
        <name>NADP(+)</name>
        <dbReference type="ChEBI" id="CHEBI:58349"/>
    </ligand>
</feature>
<evidence type="ECO:0000256" key="5">
    <source>
        <dbReference type="ARBA" id="ARBA00022630"/>
    </source>
</evidence>
<keyword evidence="7 11" id="KW-0274">FAD</keyword>
<dbReference type="PANTHER" id="PTHR21085">
    <property type="entry name" value="CHORISMATE SYNTHASE"/>
    <property type="match status" value="1"/>
</dbReference>
<dbReference type="PANTHER" id="PTHR21085:SF0">
    <property type="entry name" value="CHORISMATE SYNTHASE"/>
    <property type="match status" value="1"/>
</dbReference>
<dbReference type="HAMAP" id="MF_00300">
    <property type="entry name" value="Chorismate_synth"/>
    <property type="match status" value="1"/>
</dbReference>
<dbReference type="KEGG" id="lua:D4A81_02890"/>
<evidence type="ECO:0000256" key="1">
    <source>
        <dbReference type="ARBA" id="ARBA00005044"/>
    </source>
</evidence>
<keyword evidence="10 11" id="KW-0456">Lyase</keyword>
<dbReference type="PROSITE" id="PS00787">
    <property type="entry name" value="CHORISMATE_SYNTHASE_1"/>
    <property type="match status" value="1"/>
</dbReference>
<evidence type="ECO:0000313" key="14">
    <source>
        <dbReference type="Proteomes" id="UP000265562"/>
    </source>
</evidence>
<keyword evidence="4 11" id="KW-0028">Amino-acid biosynthesis</keyword>
<keyword evidence="14" id="KW-1185">Reference proteome</keyword>
<dbReference type="Proteomes" id="UP000265562">
    <property type="component" value="Chromosome"/>
</dbReference>
<gene>
    <name evidence="11" type="primary">aroC</name>
    <name evidence="13" type="ORF">D4A81_02890</name>
</gene>
<comment type="function">
    <text evidence="11">Catalyzes the anti-1,4-elimination of the C-3 phosphate and the C-6 proR hydrogen from 5-enolpyruvylshikimate-3-phosphate (EPSP) to yield chorismate, which is the branch point compound that serves as the starting substrate for the three terminal pathways of aromatic amino acid biosynthesis. This reaction introduces a second double bond into the aromatic ring system.</text>
</comment>
<dbReference type="GO" id="GO:0009073">
    <property type="term" value="P:aromatic amino acid family biosynthetic process"/>
    <property type="evidence" value="ECO:0007669"/>
    <property type="project" value="UniProtKB-KW"/>
</dbReference>
<dbReference type="UniPathway" id="UPA00053">
    <property type="reaction ID" value="UER00090"/>
</dbReference>
<evidence type="ECO:0000256" key="9">
    <source>
        <dbReference type="ARBA" id="ARBA00023141"/>
    </source>
</evidence>
<dbReference type="AlphaFoldDB" id="A0A385PZY8"/>
<evidence type="ECO:0000256" key="4">
    <source>
        <dbReference type="ARBA" id="ARBA00022605"/>
    </source>
</evidence>
<evidence type="ECO:0000256" key="2">
    <source>
        <dbReference type="ARBA" id="ARBA00008014"/>
    </source>
</evidence>
<comment type="cofactor">
    <cofactor evidence="11 12">
        <name>FMNH2</name>
        <dbReference type="ChEBI" id="CHEBI:57618"/>
    </cofactor>
    <text evidence="11 12">Reduced FMN (FMNH(2)).</text>
</comment>
<dbReference type="InterPro" id="IPR035904">
    <property type="entry name" value="Chorismate_synth_AroC_sf"/>
</dbReference>
<comment type="subunit">
    <text evidence="11">Homotetramer.</text>
</comment>
<dbReference type="NCBIfam" id="NF003793">
    <property type="entry name" value="PRK05382.1"/>
    <property type="match status" value="1"/>
</dbReference>
<dbReference type="PROSITE" id="PS00789">
    <property type="entry name" value="CHORISMATE_SYNTHASE_3"/>
    <property type="match status" value="1"/>
</dbReference>
<dbReference type="SUPFAM" id="SSF103263">
    <property type="entry name" value="Chorismate synthase, AroC"/>
    <property type="match status" value="1"/>
</dbReference>
<comment type="catalytic activity">
    <reaction evidence="11 12">
        <text>5-O-(1-carboxyvinyl)-3-phosphoshikimate = chorismate + phosphate</text>
        <dbReference type="Rhea" id="RHEA:21020"/>
        <dbReference type="ChEBI" id="CHEBI:29748"/>
        <dbReference type="ChEBI" id="CHEBI:43474"/>
        <dbReference type="ChEBI" id="CHEBI:57701"/>
        <dbReference type="EC" id="4.2.3.5"/>
    </reaction>
</comment>
<accession>A0A385PZY8</accession>
<sequence length="370" mass="39612">MAGSSFGKSFVVTTFGESHGVALGAIVDGVPAGIELSEDDIQKFLDRRKPGQSSITTSRNESDKCRIYSGVFGGKTTGTPIMVMLENQSQRSGDYDELAITYRPGHADFSFDSKYGFRDYRGGGRSSGRETIGRVIGGAIAIKALEMLGIRIQAFTQSIGNVYAGKLNLEECSENDVYMPDNEAAKRAIEIIKEAKSDKDSLGGIIGCIATGVMPGLGEPVFDKLDARLSAAIMSIGAIKGVEFGAGFHVSTLTGSRNNDPFFIDEDDSGLHIRKKSNMSGGILGGISDGSPIIINAAVKPTPSIAREQDTVNALNEEVKLEIKGRHDPVIVPRAVVVVESMVAITLFDMVLENMKSKMDNVLKVYKDSL</sequence>
<evidence type="ECO:0000256" key="7">
    <source>
        <dbReference type="ARBA" id="ARBA00022827"/>
    </source>
</evidence>
<feature type="binding site" evidence="11">
    <location>
        <position position="285"/>
    </location>
    <ligand>
        <name>FMN</name>
        <dbReference type="ChEBI" id="CHEBI:58210"/>
    </ligand>
</feature>
<evidence type="ECO:0000256" key="12">
    <source>
        <dbReference type="RuleBase" id="RU000605"/>
    </source>
</evidence>
<dbReference type="Pfam" id="PF01264">
    <property type="entry name" value="Chorismate_synt"/>
    <property type="match status" value="1"/>
</dbReference>
<dbReference type="Gene3D" id="3.60.150.10">
    <property type="entry name" value="Chorismate synthase AroC"/>
    <property type="match status" value="1"/>
</dbReference>
<comment type="pathway">
    <text evidence="1 11 12">Metabolic intermediate biosynthesis; chorismate biosynthesis; chorismate from D-erythrose 4-phosphate and phosphoenolpyruvate: step 7/7.</text>
</comment>
<keyword evidence="6 11" id="KW-0288">FMN</keyword>
<feature type="binding site" evidence="11">
    <location>
        <begin position="300"/>
        <end position="304"/>
    </location>
    <ligand>
        <name>FMN</name>
        <dbReference type="ChEBI" id="CHEBI:58210"/>
    </ligand>
</feature>
<dbReference type="CDD" id="cd07304">
    <property type="entry name" value="Chorismate_synthase"/>
    <property type="match status" value="1"/>
</dbReference>
<dbReference type="OrthoDB" id="9771806at2"/>
<dbReference type="EMBL" id="CP032364">
    <property type="protein sequence ID" value="AYA98964.1"/>
    <property type="molecule type" value="Genomic_DNA"/>
</dbReference>
<feature type="binding site" evidence="11">
    <location>
        <position position="326"/>
    </location>
    <ligand>
        <name>FMN</name>
        <dbReference type="ChEBI" id="CHEBI:58210"/>
    </ligand>
</feature>
<keyword evidence="5 11" id="KW-0285">Flavoprotein</keyword>
<evidence type="ECO:0000256" key="6">
    <source>
        <dbReference type="ARBA" id="ARBA00022643"/>
    </source>
</evidence>
<keyword evidence="9 11" id="KW-0057">Aromatic amino acid biosynthesis</keyword>
<dbReference type="GO" id="GO:0008652">
    <property type="term" value="P:amino acid biosynthetic process"/>
    <property type="evidence" value="ECO:0007669"/>
    <property type="project" value="UniProtKB-KW"/>
</dbReference>
<keyword evidence="8 11" id="KW-0521">NADP</keyword>
<dbReference type="PIRSF" id="PIRSF001456">
    <property type="entry name" value="Chorismate_synth"/>
    <property type="match status" value="1"/>
</dbReference>
<protein>
    <recommendedName>
        <fullName evidence="3 11">Chorismate synthase</fullName>
        <shortName evidence="11">CS</shortName>
        <ecNumber evidence="3 11">4.2.3.5</ecNumber>
    </recommendedName>
    <alternativeName>
        <fullName evidence="11">5-enolpyruvylshikimate-3-phosphate phospholyase</fullName>
    </alternativeName>
</protein>